<name>A0A9P6LK85_9PEZI</name>
<evidence type="ECO:0000313" key="1">
    <source>
        <dbReference type="EMBL" id="KAF9875926.1"/>
    </source>
</evidence>
<protein>
    <submittedName>
        <fullName evidence="1">Uncharacterized protein</fullName>
    </submittedName>
</protein>
<gene>
    <name evidence="1" type="ORF">CkaCkLH20_06372</name>
</gene>
<dbReference type="EMBL" id="JAATWM020000019">
    <property type="protein sequence ID" value="KAF9875926.1"/>
    <property type="molecule type" value="Genomic_DNA"/>
</dbReference>
<keyword evidence="2" id="KW-1185">Reference proteome</keyword>
<dbReference type="GeneID" id="62162163"/>
<sequence length="110" mass="13096">MDNYDNIRWFEKMQVTKENAKQVPPHNIRFVWYEWPCVTKTETLENSAWQATLYVSSSNPLRTLRDGFHISPADEVRDTGCITPYICPEKRGSQHWKHSRRYIFLECTEA</sequence>
<organism evidence="1 2">
    <name type="scientific">Colletotrichum karsti</name>
    <dbReference type="NCBI Taxonomy" id="1095194"/>
    <lineage>
        <taxon>Eukaryota</taxon>
        <taxon>Fungi</taxon>
        <taxon>Dikarya</taxon>
        <taxon>Ascomycota</taxon>
        <taxon>Pezizomycotina</taxon>
        <taxon>Sordariomycetes</taxon>
        <taxon>Hypocreomycetidae</taxon>
        <taxon>Glomerellales</taxon>
        <taxon>Glomerellaceae</taxon>
        <taxon>Colletotrichum</taxon>
        <taxon>Colletotrichum boninense species complex</taxon>
    </lineage>
</organism>
<dbReference type="RefSeq" id="XP_038745387.1">
    <property type="nucleotide sequence ID" value="XM_038889089.1"/>
</dbReference>
<proteinExistence type="predicted"/>
<accession>A0A9P6LK85</accession>
<dbReference type="OrthoDB" id="4812675at2759"/>
<evidence type="ECO:0000313" key="2">
    <source>
        <dbReference type="Proteomes" id="UP000781932"/>
    </source>
</evidence>
<reference evidence="1" key="2">
    <citation type="submission" date="2020-11" db="EMBL/GenBank/DDBJ databases">
        <title>Whole genome sequencing of Colletotrichum sp.</title>
        <authorList>
            <person name="Li H."/>
        </authorList>
    </citation>
    <scope>NUCLEOTIDE SEQUENCE</scope>
    <source>
        <strain evidence="1">CkLH20</strain>
    </source>
</reference>
<comment type="caution">
    <text evidence="1">The sequence shown here is derived from an EMBL/GenBank/DDBJ whole genome shotgun (WGS) entry which is preliminary data.</text>
</comment>
<dbReference type="AlphaFoldDB" id="A0A9P6LK85"/>
<reference evidence="1" key="1">
    <citation type="submission" date="2020-03" db="EMBL/GenBank/DDBJ databases">
        <authorList>
            <person name="He L."/>
        </authorList>
    </citation>
    <scope>NUCLEOTIDE SEQUENCE</scope>
    <source>
        <strain evidence="1">CkLH20</strain>
    </source>
</reference>
<dbReference type="Proteomes" id="UP000781932">
    <property type="component" value="Unassembled WGS sequence"/>
</dbReference>